<dbReference type="PROSITE" id="PS50943">
    <property type="entry name" value="HTH_CROC1"/>
    <property type="match status" value="1"/>
</dbReference>
<dbReference type="InterPro" id="IPR011990">
    <property type="entry name" value="TPR-like_helical_dom_sf"/>
</dbReference>
<evidence type="ECO:0000313" key="3">
    <source>
        <dbReference type="Proteomes" id="UP000470951"/>
    </source>
</evidence>
<dbReference type="SUPFAM" id="SSF48452">
    <property type="entry name" value="TPR-like"/>
    <property type="match status" value="1"/>
</dbReference>
<feature type="domain" description="HTH cro/C1-type" evidence="1">
    <location>
        <begin position="22"/>
        <end position="75"/>
    </location>
</feature>
<comment type="caution">
    <text evidence="2">The sequence shown here is derived from an EMBL/GenBank/DDBJ whole genome shotgun (WGS) entry which is preliminary data.</text>
</comment>
<reference evidence="2 3" key="1">
    <citation type="submission" date="2020-01" db="EMBL/GenBank/DDBJ databases">
        <title>Insect and environment-associated Actinomycetes.</title>
        <authorList>
            <person name="Currrie C."/>
            <person name="Chevrette M."/>
            <person name="Carlson C."/>
            <person name="Stubbendieck R."/>
            <person name="Wendt-Pienkowski E."/>
        </authorList>
    </citation>
    <scope>NUCLEOTIDE SEQUENCE [LARGE SCALE GENOMIC DNA]</scope>
    <source>
        <strain evidence="2 3">SID7903</strain>
    </source>
</reference>
<dbReference type="AlphaFoldDB" id="A0A7K3REZ4"/>
<dbReference type="SUPFAM" id="SSF47413">
    <property type="entry name" value="lambda repressor-like DNA-binding domains"/>
    <property type="match status" value="1"/>
</dbReference>
<dbReference type="GO" id="GO:0003677">
    <property type="term" value="F:DNA binding"/>
    <property type="evidence" value="ECO:0007669"/>
    <property type="project" value="InterPro"/>
</dbReference>
<accession>A0A7K3REZ4</accession>
<proteinExistence type="predicted"/>
<dbReference type="EMBL" id="JAAGMS010000255">
    <property type="protein sequence ID" value="NEC00784.1"/>
    <property type="molecule type" value="Genomic_DNA"/>
</dbReference>
<sequence>MGQQPNDLTPGAGPWHRWGYELRQFREARRLSQQALARKALIDRSHLGRFERAERPVPRPAAVVLDRVLDAAGALVRYWDEAECESPQDSSSMTSRAGTEVHGANTRSHGASGLGPLAMNGPGQAVSLGDDMDLVVVPARINGRIHFVPVPRRVVLASGLAGLAAAAVPATTTTAESDLADMGSPFEHFAQLRRVIIQTDNLIGPRHVLPALQQNLVCLATRRRAARGADAVELLSLETRYEELAGWFAQDIGDERTAHGHTAKALDASHITGDTDLTAYILGRKAQLAVDTGHPTDALGLATAARRTARPGSRLEVIAVLHEAHAHAVLGESRESHKAYDTALTLLARADSDGVWGSWLDTAYVNTARARSLAALGDYERAAAGFDDAIAMLPPAYRRDRGVYLARAARAHAGTGNNVLAARIGTQAVGIAVETGSARIVHQLDRLDQALAPAASEDGVAEFRASFDRIVLHPA</sequence>
<gene>
    <name evidence="2" type="ORF">G3I58_22785</name>
</gene>
<evidence type="ECO:0000259" key="1">
    <source>
        <dbReference type="PROSITE" id="PS50943"/>
    </source>
</evidence>
<dbReference type="InterPro" id="IPR010982">
    <property type="entry name" value="Lambda_DNA-bd_dom_sf"/>
</dbReference>
<dbReference type="Gene3D" id="1.10.260.40">
    <property type="entry name" value="lambda repressor-like DNA-binding domains"/>
    <property type="match status" value="1"/>
</dbReference>
<dbReference type="SMART" id="SM00530">
    <property type="entry name" value="HTH_XRE"/>
    <property type="match status" value="1"/>
</dbReference>
<organism evidence="2 3">
    <name type="scientific">Streptomyces anulatus</name>
    <name type="common">Streptomyces chrysomallus</name>
    <dbReference type="NCBI Taxonomy" id="1892"/>
    <lineage>
        <taxon>Bacteria</taxon>
        <taxon>Bacillati</taxon>
        <taxon>Actinomycetota</taxon>
        <taxon>Actinomycetes</taxon>
        <taxon>Kitasatosporales</taxon>
        <taxon>Streptomycetaceae</taxon>
        <taxon>Streptomyces</taxon>
    </lineage>
</organism>
<evidence type="ECO:0000313" key="2">
    <source>
        <dbReference type="EMBL" id="NEC00784.1"/>
    </source>
</evidence>
<dbReference type="Gene3D" id="1.25.40.10">
    <property type="entry name" value="Tetratricopeptide repeat domain"/>
    <property type="match status" value="1"/>
</dbReference>
<protein>
    <submittedName>
        <fullName evidence="2">Helix-turn-helix domain-containing protein</fullName>
    </submittedName>
</protein>
<dbReference type="InterPro" id="IPR001387">
    <property type="entry name" value="Cro/C1-type_HTH"/>
</dbReference>
<dbReference type="Pfam" id="PF13560">
    <property type="entry name" value="HTH_31"/>
    <property type="match status" value="1"/>
</dbReference>
<name>A0A7K3REZ4_STRAQ</name>
<dbReference type="Proteomes" id="UP000470951">
    <property type="component" value="Unassembled WGS sequence"/>
</dbReference>
<dbReference type="CDD" id="cd00093">
    <property type="entry name" value="HTH_XRE"/>
    <property type="match status" value="1"/>
</dbReference>